<dbReference type="GO" id="GO:0071949">
    <property type="term" value="F:FAD binding"/>
    <property type="evidence" value="ECO:0007669"/>
    <property type="project" value="InterPro"/>
</dbReference>
<evidence type="ECO:0000313" key="18">
    <source>
        <dbReference type="EMBL" id="MBC8336102.1"/>
    </source>
</evidence>
<keyword evidence="10 16" id="KW-0133">Cell shape</keyword>
<dbReference type="InterPro" id="IPR016167">
    <property type="entry name" value="FAD-bd_PCMH_sub1"/>
</dbReference>
<dbReference type="GO" id="GO:0008762">
    <property type="term" value="F:UDP-N-acetylmuramate dehydrogenase activity"/>
    <property type="evidence" value="ECO:0007669"/>
    <property type="project" value="UniProtKB-UniRule"/>
</dbReference>
<evidence type="ECO:0000256" key="10">
    <source>
        <dbReference type="ARBA" id="ARBA00022960"/>
    </source>
</evidence>
<dbReference type="UniPathway" id="UPA00219"/>
<keyword evidence="8 16" id="KW-0274">FAD</keyword>
<dbReference type="InterPro" id="IPR006094">
    <property type="entry name" value="Oxid_FAD_bind_N"/>
</dbReference>
<dbReference type="PANTHER" id="PTHR21071">
    <property type="entry name" value="UDP-N-ACETYLENOLPYRUVOYLGLUCOSAMINE REDUCTASE"/>
    <property type="match status" value="1"/>
</dbReference>
<dbReference type="SUPFAM" id="SSF56194">
    <property type="entry name" value="Uridine diphospho-N-Acetylenolpyruvylglucosamine reductase, MurB, C-terminal domain"/>
    <property type="match status" value="1"/>
</dbReference>
<dbReference type="PROSITE" id="PS51387">
    <property type="entry name" value="FAD_PCMH"/>
    <property type="match status" value="1"/>
</dbReference>
<keyword evidence="14 16" id="KW-0961">Cell wall biogenesis/degradation</keyword>
<evidence type="ECO:0000256" key="13">
    <source>
        <dbReference type="ARBA" id="ARBA00023306"/>
    </source>
</evidence>
<keyword evidence="11 16" id="KW-0573">Peptidoglycan synthesis</keyword>
<name>A0A8J6TK01_9CHLR</name>
<comment type="cofactor">
    <cofactor evidence="1 16">
        <name>FAD</name>
        <dbReference type="ChEBI" id="CHEBI:57692"/>
    </cofactor>
</comment>
<evidence type="ECO:0000256" key="1">
    <source>
        <dbReference type="ARBA" id="ARBA00001974"/>
    </source>
</evidence>
<dbReference type="Pfam" id="PF02873">
    <property type="entry name" value="MurB_C"/>
    <property type="match status" value="1"/>
</dbReference>
<dbReference type="NCBIfam" id="TIGR00179">
    <property type="entry name" value="murB"/>
    <property type="match status" value="1"/>
</dbReference>
<feature type="active site" description="Proton donor" evidence="16">
    <location>
        <position position="226"/>
    </location>
</feature>
<evidence type="ECO:0000256" key="12">
    <source>
        <dbReference type="ARBA" id="ARBA00023002"/>
    </source>
</evidence>
<dbReference type="AlphaFoldDB" id="A0A8J6TK01"/>
<dbReference type="InterPro" id="IPR036635">
    <property type="entry name" value="MurB_C_sf"/>
</dbReference>
<protein>
    <recommendedName>
        <fullName evidence="16">UDP-N-acetylenolpyruvoylglucosamine reductase</fullName>
        <ecNumber evidence="16">1.3.1.98</ecNumber>
    </recommendedName>
    <alternativeName>
        <fullName evidence="16">UDP-N-acetylmuramate dehydrogenase</fullName>
    </alternativeName>
</protein>
<feature type="active site" evidence="16">
    <location>
        <position position="296"/>
    </location>
</feature>
<keyword evidence="6 16" id="KW-0132">Cell division</keyword>
<comment type="pathway">
    <text evidence="4 16">Cell wall biogenesis; peptidoglycan biosynthesis.</text>
</comment>
<dbReference type="Gene3D" id="3.30.465.10">
    <property type="match status" value="1"/>
</dbReference>
<comment type="caution">
    <text evidence="18">The sequence shown here is derived from an EMBL/GenBank/DDBJ whole genome shotgun (WGS) entry which is preliminary data.</text>
</comment>
<keyword evidence="13 16" id="KW-0131">Cell cycle</keyword>
<evidence type="ECO:0000256" key="11">
    <source>
        <dbReference type="ARBA" id="ARBA00022984"/>
    </source>
</evidence>
<dbReference type="PANTHER" id="PTHR21071:SF4">
    <property type="entry name" value="UDP-N-ACETYLENOLPYRUVOYLGLUCOSAMINE REDUCTASE"/>
    <property type="match status" value="1"/>
</dbReference>
<dbReference type="InterPro" id="IPR016166">
    <property type="entry name" value="FAD-bd_PCMH"/>
</dbReference>
<dbReference type="Proteomes" id="UP000614469">
    <property type="component" value="Unassembled WGS sequence"/>
</dbReference>
<reference evidence="18 19" key="1">
    <citation type="submission" date="2020-08" db="EMBL/GenBank/DDBJ databases">
        <title>Bridging the membrane lipid divide: bacteria of the FCB group superphylum have the potential to synthesize archaeal ether lipids.</title>
        <authorList>
            <person name="Villanueva L."/>
            <person name="Von Meijenfeldt F.A.B."/>
            <person name="Westbye A.B."/>
            <person name="Yadav S."/>
            <person name="Hopmans E.C."/>
            <person name="Dutilh B.E."/>
            <person name="Sinninghe Damste J.S."/>
        </authorList>
    </citation>
    <scope>NUCLEOTIDE SEQUENCE [LARGE SCALE GENOMIC DNA]</scope>
    <source>
        <strain evidence="18">NIOZ-UU36</strain>
    </source>
</reference>
<gene>
    <name evidence="16 18" type="primary">murB</name>
    <name evidence="18" type="ORF">H8E29_12610</name>
</gene>
<dbReference type="HAMAP" id="MF_00037">
    <property type="entry name" value="MurB"/>
    <property type="match status" value="1"/>
</dbReference>
<keyword evidence="12 16" id="KW-0560">Oxidoreductase</keyword>
<proteinExistence type="inferred from homology"/>
<dbReference type="InterPro" id="IPR036318">
    <property type="entry name" value="FAD-bd_PCMH-like_sf"/>
</dbReference>
<dbReference type="InterPro" id="IPR003170">
    <property type="entry name" value="MurB"/>
</dbReference>
<evidence type="ECO:0000256" key="16">
    <source>
        <dbReference type="HAMAP-Rule" id="MF_00037"/>
    </source>
</evidence>
<evidence type="ECO:0000256" key="7">
    <source>
        <dbReference type="ARBA" id="ARBA00022630"/>
    </source>
</evidence>
<comment type="function">
    <text evidence="2 16">Cell wall formation.</text>
</comment>
<sequence length="305" mass="33226">MKKLAIPTLRTVFGERLQENISLAAYTSARIGGMADALIVVHSADELVESLSQLWEMEMPYLLLGGGSNLLVGDAGFRGVVLLNKAKGIRFNEGENPVVWAESGVTMSKLANQAATRGFAGLEWAATVPGTVGGAVYGNAGAFGGDMAGSLRSADLLTRHGQEEWPVEALDYAYRSSALKRDAVERVILSAELWLKNDDPAQIHERMRQYIHQRKETQPPGASMGSMFKNPEGDHAGRLIEAAGLKGTRIGNAEISHVHANFFINHGKTKASDVRRLIELTQKTVFEQFSIQLALEIEFVGEYDD</sequence>
<dbReference type="GO" id="GO:0071555">
    <property type="term" value="P:cell wall organization"/>
    <property type="evidence" value="ECO:0007669"/>
    <property type="project" value="UniProtKB-KW"/>
</dbReference>
<keyword evidence="9 16" id="KW-0521">NADP</keyword>
<comment type="subcellular location">
    <subcellularLocation>
        <location evidence="3 16">Cytoplasm</location>
    </subcellularLocation>
</comment>
<keyword evidence="7 16" id="KW-0285">Flavoprotein</keyword>
<dbReference type="GO" id="GO:0051301">
    <property type="term" value="P:cell division"/>
    <property type="evidence" value="ECO:0007669"/>
    <property type="project" value="UniProtKB-KW"/>
</dbReference>
<evidence type="ECO:0000256" key="2">
    <source>
        <dbReference type="ARBA" id="ARBA00003921"/>
    </source>
</evidence>
<comment type="similarity">
    <text evidence="16">Belongs to the MurB family.</text>
</comment>
<comment type="catalytic activity">
    <reaction evidence="15 16">
        <text>UDP-N-acetyl-alpha-D-muramate + NADP(+) = UDP-N-acetyl-3-O-(1-carboxyvinyl)-alpha-D-glucosamine + NADPH + H(+)</text>
        <dbReference type="Rhea" id="RHEA:12248"/>
        <dbReference type="ChEBI" id="CHEBI:15378"/>
        <dbReference type="ChEBI" id="CHEBI:57783"/>
        <dbReference type="ChEBI" id="CHEBI:58349"/>
        <dbReference type="ChEBI" id="CHEBI:68483"/>
        <dbReference type="ChEBI" id="CHEBI:70757"/>
        <dbReference type="EC" id="1.3.1.98"/>
    </reaction>
</comment>
<accession>A0A8J6TK01</accession>
<evidence type="ECO:0000259" key="17">
    <source>
        <dbReference type="PROSITE" id="PS51387"/>
    </source>
</evidence>
<feature type="domain" description="FAD-binding PCMH-type" evidence="17">
    <location>
        <begin position="31"/>
        <end position="198"/>
    </location>
</feature>
<dbReference type="NCBIfam" id="NF010480">
    <property type="entry name" value="PRK13905.1"/>
    <property type="match status" value="1"/>
</dbReference>
<dbReference type="EMBL" id="JACNJN010000139">
    <property type="protein sequence ID" value="MBC8336102.1"/>
    <property type="molecule type" value="Genomic_DNA"/>
</dbReference>
<organism evidence="18 19">
    <name type="scientific">Candidatus Desulfolinea nitratireducens</name>
    <dbReference type="NCBI Taxonomy" id="2841698"/>
    <lineage>
        <taxon>Bacteria</taxon>
        <taxon>Bacillati</taxon>
        <taxon>Chloroflexota</taxon>
        <taxon>Anaerolineae</taxon>
        <taxon>Anaerolineales</taxon>
        <taxon>Anaerolineales incertae sedis</taxon>
        <taxon>Candidatus Desulfolinea</taxon>
    </lineage>
</organism>
<evidence type="ECO:0000256" key="5">
    <source>
        <dbReference type="ARBA" id="ARBA00022490"/>
    </source>
</evidence>
<keyword evidence="5 16" id="KW-0963">Cytoplasm</keyword>
<evidence type="ECO:0000256" key="9">
    <source>
        <dbReference type="ARBA" id="ARBA00022857"/>
    </source>
</evidence>
<dbReference type="GO" id="GO:0009252">
    <property type="term" value="P:peptidoglycan biosynthetic process"/>
    <property type="evidence" value="ECO:0007669"/>
    <property type="project" value="UniProtKB-UniRule"/>
</dbReference>
<feature type="active site" evidence="16">
    <location>
        <position position="175"/>
    </location>
</feature>
<evidence type="ECO:0000256" key="15">
    <source>
        <dbReference type="ARBA" id="ARBA00048914"/>
    </source>
</evidence>
<evidence type="ECO:0000256" key="4">
    <source>
        <dbReference type="ARBA" id="ARBA00004752"/>
    </source>
</evidence>
<evidence type="ECO:0000256" key="3">
    <source>
        <dbReference type="ARBA" id="ARBA00004496"/>
    </source>
</evidence>
<dbReference type="InterPro" id="IPR016169">
    <property type="entry name" value="FAD-bd_PCMH_sub2"/>
</dbReference>
<dbReference type="Gene3D" id="3.90.78.10">
    <property type="entry name" value="UDP-N-acetylenolpyruvoylglucosamine reductase, C-terminal domain"/>
    <property type="match status" value="1"/>
</dbReference>
<dbReference type="EC" id="1.3.1.98" evidence="16"/>
<evidence type="ECO:0000256" key="6">
    <source>
        <dbReference type="ARBA" id="ARBA00022618"/>
    </source>
</evidence>
<evidence type="ECO:0000256" key="14">
    <source>
        <dbReference type="ARBA" id="ARBA00023316"/>
    </source>
</evidence>
<dbReference type="GO" id="GO:0005829">
    <property type="term" value="C:cytosol"/>
    <property type="evidence" value="ECO:0007669"/>
    <property type="project" value="TreeGrafter"/>
</dbReference>
<evidence type="ECO:0000313" key="19">
    <source>
        <dbReference type="Proteomes" id="UP000614469"/>
    </source>
</evidence>
<dbReference type="Pfam" id="PF01565">
    <property type="entry name" value="FAD_binding_4"/>
    <property type="match status" value="1"/>
</dbReference>
<evidence type="ECO:0000256" key="8">
    <source>
        <dbReference type="ARBA" id="ARBA00022827"/>
    </source>
</evidence>
<dbReference type="InterPro" id="IPR011601">
    <property type="entry name" value="MurB_C"/>
</dbReference>
<dbReference type="SUPFAM" id="SSF56176">
    <property type="entry name" value="FAD-binding/transporter-associated domain-like"/>
    <property type="match status" value="1"/>
</dbReference>
<dbReference type="GO" id="GO:0008360">
    <property type="term" value="P:regulation of cell shape"/>
    <property type="evidence" value="ECO:0007669"/>
    <property type="project" value="UniProtKB-KW"/>
</dbReference>
<dbReference type="Gene3D" id="3.30.43.10">
    <property type="entry name" value="Uridine Diphospho-n-acetylenolpyruvylglucosamine Reductase, domain 2"/>
    <property type="match status" value="1"/>
</dbReference>